<feature type="compositionally biased region" description="Basic residues" evidence="1">
    <location>
        <begin position="153"/>
        <end position="167"/>
    </location>
</feature>
<dbReference type="OrthoDB" id="5514294at2"/>
<name>A0A250I7L1_9BACT</name>
<feature type="region of interest" description="Disordered" evidence="1">
    <location>
        <begin position="1"/>
        <end position="167"/>
    </location>
</feature>
<dbReference type="KEGG" id="mbd:MEBOL_000611"/>
<evidence type="ECO:0000313" key="3">
    <source>
        <dbReference type="Proteomes" id="UP000217289"/>
    </source>
</evidence>
<dbReference type="RefSeq" id="WP_157774730.1">
    <property type="nucleotide sequence ID" value="NZ_CP022163.1"/>
</dbReference>
<dbReference type="AlphaFoldDB" id="A0A250I7L1"/>
<dbReference type="Proteomes" id="UP000217289">
    <property type="component" value="Chromosome"/>
</dbReference>
<keyword evidence="3" id="KW-1185">Reference proteome</keyword>
<evidence type="ECO:0000313" key="2">
    <source>
        <dbReference type="EMBL" id="ATB27173.1"/>
    </source>
</evidence>
<feature type="compositionally biased region" description="Polar residues" evidence="1">
    <location>
        <begin position="1"/>
        <end position="10"/>
    </location>
</feature>
<proteinExistence type="predicted"/>
<protein>
    <submittedName>
        <fullName evidence="2">Uncharacterized protein</fullName>
    </submittedName>
</protein>
<organism evidence="2 3">
    <name type="scientific">Melittangium boletus DSM 14713</name>
    <dbReference type="NCBI Taxonomy" id="1294270"/>
    <lineage>
        <taxon>Bacteria</taxon>
        <taxon>Pseudomonadati</taxon>
        <taxon>Myxococcota</taxon>
        <taxon>Myxococcia</taxon>
        <taxon>Myxococcales</taxon>
        <taxon>Cystobacterineae</taxon>
        <taxon>Archangiaceae</taxon>
        <taxon>Melittangium</taxon>
    </lineage>
</organism>
<sequence length="167" mass="18313">MPEKTQQLRSRQAKAKGTTMTVKASDTGAVPAGKSTHALKKSGGVVGRTRLTERSVSQRRPPGEGKTARSAKLPLPETGSSTSRRATIPDEAAAQYRKDRRRKTVPTESAAAYRREERPKRPRSEARQRQEARSALGSPVQGRKKAPSEMAVKRRGGPRKRLPLHEG</sequence>
<dbReference type="EMBL" id="CP022163">
    <property type="protein sequence ID" value="ATB27173.1"/>
    <property type="molecule type" value="Genomic_DNA"/>
</dbReference>
<feature type="compositionally biased region" description="Basic and acidic residues" evidence="1">
    <location>
        <begin position="113"/>
        <end position="132"/>
    </location>
</feature>
<gene>
    <name evidence="2" type="ORF">MEBOL_000611</name>
</gene>
<reference evidence="2 3" key="1">
    <citation type="submission" date="2017-06" db="EMBL/GenBank/DDBJ databases">
        <authorList>
            <person name="Kim H.J."/>
            <person name="Triplett B.A."/>
        </authorList>
    </citation>
    <scope>NUCLEOTIDE SEQUENCE [LARGE SCALE GENOMIC DNA]</scope>
    <source>
        <strain evidence="2 3">DSM 14713</strain>
    </source>
</reference>
<accession>A0A250I7L1</accession>
<evidence type="ECO:0000256" key="1">
    <source>
        <dbReference type="SAM" id="MobiDB-lite"/>
    </source>
</evidence>